<gene>
    <name evidence="2" type="ORF">AWB65_05182</name>
</gene>
<dbReference type="STRING" id="326474.AWB65_05182"/>
<dbReference type="RefSeq" id="WP_087669872.1">
    <property type="nucleotide sequence ID" value="NZ_FCNW02000039.1"/>
</dbReference>
<dbReference type="EMBL" id="FCNW02000039">
    <property type="protein sequence ID" value="SAL58398.1"/>
    <property type="molecule type" value="Genomic_DNA"/>
</dbReference>
<evidence type="ECO:0000313" key="3">
    <source>
        <dbReference type="Proteomes" id="UP000054977"/>
    </source>
</evidence>
<comment type="caution">
    <text evidence="2">The sequence shown here is derived from an EMBL/GenBank/DDBJ whole genome shotgun (WGS) entry which is preliminary data.</text>
</comment>
<sequence length="96" mass="11152">MNKKMIGAALGLAVLVASTAASAHVDLAVGIGVPAYYAAPQPVYVAPPPVAVAYGGYGDYDGWREREWRERREWRRERHWRHEERREERWHDRHGW</sequence>
<evidence type="ECO:0000256" key="1">
    <source>
        <dbReference type="SAM" id="SignalP"/>
    </source>
</evidence>
<keyword evidence="1" id="KW-0732">Signal</keyword>
<dbReference type="AlphaFoldDB" id="A0A158IPF4"/>
<organism evidence="2 3">
    <name type="scientific">Caballeronia humi</name>
    <dbReference type="NCBI Taxonomy" id="326474"/>
    <lineage>
        <taxon>Bacteria</taxon>
        <taxon>Pseudomonadati</taxon>
        <taxon>Pseudomonadota</taxon>
        <taxon>Betaproteobacteria</taxon>
        <taxon>Burkholderiales</taxon>
        <taxon>Burkholderiaceae</taxon>
        <taxon>Caballeronia</taxon>
    </lineage>
</organism>
<dbReference type="Proteomes" id="UP000054977">
    <property type="component" value="Unassembled WGS sequence"/>
</dbReference>
<evidence type="ECO:0000313" key="2">
    <source>
        <dbReference type="EMBL" id="SAL58398.1"/>
    </source>
</evidence>
<accession>A0A158IPF4</accession>
<name>A0A158IPF4_9BURK</name>
<feature type="chain" id="PRO_5011121186" evidence="1">
    <location>
        <begin position="24"/>
        <end position="96"/>
    </location>
</feature>
<feature type="signal peptide" evidence="1">
    <location>
        <begin position="1"/>
        <end position="23"/>
    </location>
</feature>
<reference evidence="2" key="1">
    <citation type="submission" date="2016-01" db="EMBL/GenBank/DDBJ databases">
        <authorList>
            <person name="Peeters C."/>
        </authorList>
    </citation>
    <scope>NUCLEOTIDE SEQUENCE [LARGE SCALE GENOMIC DNA]</scope>
    <source>
        <strain evidence="2">LMG 22934</strain>
    </source>
</reference>
<proteinExistence type="predicted"/>
<protein>
    <submittedName>
        <fullName evidence="2">Signal peptide protein</fullName>
    </submittedName>
</protein>
<keyword evidence="3" id="KW-1185">Reference proteome</keyword>